<dbReference type="InParanoid" id="E9HPB0"/>
<proteinExistence type="predicted"/>
<evidence type="ECO:0000313" key="2">
    <source>
        <dbReference type="Proteomes" id="UP000000305"/>
    </source>
</evidence>
<accession>E9HPB0</accession>
<dbReference type="HOGENOM" id="CLU_1972699_0_0_1"/>
<reference evidence="1 2" key="1">
    <citation type="journal article" date="2011" name="Science">
        <title>The ecoresponsive genome of Daphnia pulex.</title>
        <authorList>
            <person name="Colbourne J.K."/>
            <person name="Pfrender M.E."/>
            <person name="Gilbert D."/>
            <person name="Thomas W.K."/>
            <person name="Tucker A."/>
            <person name="Oakley T.H."/>
            <person name="Tokishita S."/>
            <person name="Aerts A."/>
            <person name="Arnold G.J."/>
            <person name="Basu M.K."/>
            <person name="Bauer D.J."/>
            <person name="Caceres C.E."/>
            <person name="Carmel L."/>
            <person name="Casola C."/>
            <person name="Choi J.H."/>
            <person name="Detter J.C."/>
            <person name="Dong Q."/>
            <person name="Dusheyko S."/>
            <person name="Eads B.D."/>
            <person name="Frohlich T."/>
            <person name="Geiler-Samerotte K.A."/>
            <person name="Gerlach D."/>
            <person name="Hatcher P."/>
            <person name="Jogdeo S."/>
            <person name="Krijgsveld J."/>
            <person name="Kriventseva E.V."/>
            <person name="Kultz D."/>
            <person name="Laforsch C."/>
            <person name="Lindquist E."/>
            <person name="Lopez J."/>
            <person name="Manak J.R."/>
            <person name="Muller J."/>
            <person name="Pangilinan J."/>
            <person name="Patwardhan R.P."/>
            <person name="Pitluck S."/>
            <person name="Pritham E.J."/>
            <person name="Rechtsteiner A."/>
            <person name="Rho M."/>
            <person name="Rogozin I.B."/>
            <person name="Sakarya O."/>
            <person name="Salamov A."/>
            <person name="Schaack S."/>
            <person name="Shapiro H."/>
            <person name="Shiga Y."/>
            <person name="Skalitzky C."/>
            <person name="Smith Z."/>
            <person name="Souvorov A."/>
            <person name="Sung W."/>
            <person name="Tang Z."/>
            <person name="Tsuchiya D."/>
            <person name="Tu H."/>
            <person name="Vos H."/>
            <person name="Wang M."/>
            <person name="Wolf Y.I."/>
            <person name="Yamagata H."/>
            <person name="Yamada T."/>
            <person name="Ye Y."/>
            <person name="Shaw J.R."/>
            <person name="Andrews J."/>
            <person name="Crease T.J."/>
            <person name="Tang H."/>
            <person name="Lucas S.M."/>
            <person name="Robertson H.M."/>
            <person name="Bork P."/>
            <person name="Koonin E.V."/>
            <person name="Zdobnov E.M."/>
            <person name="Grigoriev I.V."/>
            <person name="Lynch M."/>
            <person name="Boore J.L."/>
        </authorList>
    </citation>
    <scope>NUCLEOTIDE SEQUENCE [LARGE SCALE GENOMIC DNA]</scope>
</reference>
<dbReference type="AlphaFoldDB" id="E9HPB0"/>
<gene>
    <name evidence="1" type="ORF">DAPPUDRAFT_302701</name>
</gene>
<keyword evidence="2" id="KW-1185">Reference proteome</keyword>
<dbReference type="Proteomes" id="UP000000305">
    <property type="component" value="Unassembled WGS sequence"/>
</dbReference>
<dbReference type="KEGG" id="dpx:DAPPUDRAFT_302701"/>
<organism evidence="1 2">
    <name type="scientific">Daphnia pulex</name>
    <name type="common">Water flea</name>
    <dbReference type="NCBI Taxonomy" id="6669"/>
    <lineage>
        <taxon>Eukaryota</taxon>
        <taxon>Metazoa</taxon>
        <taxon>Ecdysozoa</taxon>
        <taxon>Arthropoda</taxon>
        <taxon>Crustacea</taxon>
        <taxon>Branchiopoda</taxon>
        <taxon>Diplostraca</taxon>
        <taxon>Cladocera</taxon>
        <taxon>Anomopoda</taxon>
        <taxon>Daphniidae</taxon>
        <taxon>Daphnia</taxon>
    </lineage>
</organism>
<evidence type="ECO:0000313" key="1">
    <source>
        <dbReference type="EMBL" id="EFX66410.1"/>
    </source>
</evidence>
<name>E9HPB0_DAPPU</name>
<protein>
    <submittedName>
        <fullName evidence="1">Uncharacterized protein</fullName>
    </submittedName>
</protein>
<sequence>MQSIRSGQANVEEMNFLSPFVTADAHGRIEGINSASECFHGVVERPLIVDAKRVDETFIIDGSDGFVEADGLVAVRRSDSLGIHDRETEIDGEETRRAVGPVQIAEHLLGQHGFIRFVLGVNDPASE</sequence>
<dbReference type="EMBL" id="GL732704">
    <property type="protein sequence ID" value="EFX66410.1"/>
    <property type="molecule type" value="Genomic_DNA"/>
</dbReference>